<dbReference type="PROSITE" id="PS50157">
    <property type="entry name" value="ZINC_FINGER_C2H2_2"/>
    <property type="match status" value="1"/>
</dbReference>
<evidence type="ECO:0000256" key="7">
    <source>
        <dbReference type="ARBA" id="ARBA00023242"/>
    </source>
</evidence>
<evidence type="ECO:0000256" key="8">
    <source>
        <dbReference type="PROSITE-ProRule" id="PRU00042"/>
    </source>
</evidence>
<dbReference type="Pfam" id="PF13912">
    <property type="entry name" value="zf-C2H2_6"/>
    <property type="match status" value="1"/>
</dbReference>
<dbReference type="EMBL" id="JAFEMO010000003">
    <property type="protein sequence ID" value="KAH7573284.1"/>
    <property type="molecule type" value="Genomic_DNA"/>
</dbReference>
<evidence type="ECO:0000313" key="11">
    <source>
        <dbReference type="EMBL" id="KAH7573284.1"/>
    </source>
</evidence>
<feature type="region of interest" description="Disordered" evidence="9">
    <location>
        <begin position="1"/>
        <end position="34"/>
    </location>
</feature>
<dbReference type="InterPro" id="IPR013087">
    <property type="entry name" value="Znf_C2H2_type"/>
</dbReference>
<evidence type="ECO:0000256" key="5">
    <source>
        <dbReference type="ARBA" id="ARBA00023015"/>
    </source>
</evidence>
<dbReference type="PANTHER" id="PTHR45801">
    <property type="entry name" value="OS07G0101800 PROTEIN"/>
    <property type="match status" value="1"/>
</dbReference>
<evidence type="ECO:0000259" key="10">
    <source>
        <dbReference type="PROSITE" id="PS50157"/>
    </source>
</evidence>
<gene>
    <name evidence="11" type="ORF">JRO89_XS03G0107400</name>
</gene>
<dbReference type="SMART" id="SM00355">
    <property type="entry name" value="ZnF_C2H2"/>
    <property type="match status" value="1"/>
</dbReference>
<accession>A0ABQ8IA35</accession>
<dbReference type="InterPro" id="IPR036236">
    <property type="entry name" value="Znf_C2H2_sf"/>
</dbReference>
<comment type="subcellular location">
    <subcellularLocation>
        <location evidence="1">Nucleus</location>
    </subcellularLocation>
</comment>
<proteinExistence type="predicted"/>
<keyword evidence="4" id="KW-0862">Zinc</keyword>
<reference evidence="11 12" key="1">
    <citation type="submission" date="2021-02" db="EMBL/GenBank/DDBJ databases">
        <title>Plant Genome Project.</title>
        <authorList>
            <person name="Zhang R.-G."/>
        </authorList>
    </citation>
    <scope>NUCLEOTIDE SEQUENCE [LARGE SCALE GENOMIC DNA]</scope>
    <source>
        <tissue evidence="11">Leaves</tissue>
    </source>
</reference>
<keyword evidence="5" id="KW-0805">Transcription regulation</keyword>
<evidence type="ECO:0000256" key="6">
    <source>
        <dbReference type="ARBA" id="ARBA00023163"/>
    </source>
</evidence>
<organism evidence="11 12">
    <name type="scientific">Xanthoceras sorbifolium</name>
    <dbReference type="NCBI Taxonomy" id="99658"/>
    <lineage>
        <taxon>Eukaryota</taxon>
        <taxon>Viridiplantae</taxon>
        <taxon>Streptophyta</taxon>
        <taxon>Embryophyta</taxon>
        <taxon>Tracheophyta</taxon>
        <taxon>Spermatophyta</taxon>
        <taxon>Magnoliopsida</taxon>
        <taxon>eudicotyledons</taxon>
        <taxon>Gunneridae</taxon>
        <taxon>Pentapetalae</taxon>
        <taxon>rosids</taxon>
        <taxon>malvids</taxon>
        <taxon>Sapindales</taxon>
        <taxon>Sapindaceae</taxon>
        <taxon>Xanthoceroideae</taxon>
        <taxon>Xanthoceras</taxon>
    </lineage>
</organism>
<dbReference type="PANTHER" id="PTHR45801:SF84">
    <property type="entry name" value="C2H2-TYPE DOMAIN-CONTAINING PROTEIN"/>
    <property type="match status" value="1"/>
</dbReference>
<feature type="compositionally biased region" description="Basic and acidic residues" evidence="9">
    <location>
        <begin position="10"/>
        <end position="34"/>
    </location>
</feature>
<sequence length="188" mass="21430">MSRVLGMESGGKERCSETSSEENDHRLEQVKEDTAATTKRSYECTFCKRGFTNAQALGGHMNIHRKDRAKNKKVTGSSFSSKHMTGMNEEYMNPRFMATISSEQAEYYQIPEAQRNYFTYYQPSVSSPINPHAYQYGSDFIQPRSQYSLTTNDQERILGANLRLGNSSKCAEDKEDEVDLELRLGHNP</sequence>
<keyword evidence="7" id="KW-0539">Nucleus</keyword>
<keyword evidence="3 8" id="KW-0863">Zinc-finger</keyword>
<name>A0ABQ8IA35_9ROSI</name>
<feature type="domain" description="C2H2-type" evidence="10">
    <location>
        <begin position="42"/>
        <end position="69"/>
    </location>
</feature>
<comment type="caution">
    <text evidence="11">The sequence shown here is derived from an EMBL/GenBank/DDBJ whole genome shotgun (WGS) entry which is preliminary data.</text>
</comment>
<keyword evidence="2" id="KW-0479">Metal-binding</keyword>
<keyword evidence="6" id="KW-0804">Transcription</keyword>
<evidence type="ECO:0000256" key="2">
    <source>
        <dbReference type="ARBA" id="ARBA00022723"/>
    </source>
</evidence>
<dbReference type="PROSITE" id="PS00028">
    <property type="entry name" value="ZINC_FINGER_C2H2_1"/>
    <property type="match status" value="1"/>
</dbReference>
<evidence type="ECO:0000256" key="4">
    <source>
        <dbReference type="ARBA" id="ARBA00022833"/>
    </source>
</evidence>
<dbReference type="SUPFAM" id="SSF57667">
    <property type="entry name" value="beta-beta-alpha zinc fingers"/>
    <property type="match status" value="1"/>
</dbReference>
<dbReference type="Proteomes" id="UP000827721">
    <property type="component" value="Unassembled WGS sequence"/>
</dbReference>
<dbReference type="InterPro" id="IPR052426">
    <property type="entry name" value="Plant_dev_regulator"/>
</dbReference>
<protein>
    <recommendedName>
        <fullName evidence="10">C2H2-type domain-containing protein</fullName>
    </recommendedName>
</protein>
<keyword evidence="12" id="KW-1185">Reference proteome</keyword>
<evidence type="ECO:0000313" key="12">
    <source>
        <dbReference type="Proteomes" id="UP000827721"/>
    </source>
</evidence>
<evidence type="ECO:0000256" key="1">
    <source>
        <dbReference type="ARBA" id="ARBA00004123"/>
    </source>
</evidence>
<evidence type="ECO:0000256" key="3">
    <source>
        <dbReference type="ARBA" id="ARBA00022771"/>
    </source>
</evidence>
<dbReference type="Gene3D" id="3.30.160.60">
    <property type="entry name" value="Classic Zinc Finger"/>
    <property type="match status" value="1"/>
</dbReference>
<evidence type="ECO:0000256" key="9">
    <source>
        <dbReference type="SAM" id="MobiDB-lite"/>
    </source>
</evidence>